<dbReference type="RefSeq" id="WP_309540482.1">
    <property type="nucleotide sequence ID" value="NZ_CP133659.1"/>
</dbReference>
<protein>
    <submittedName>
        <fullName evidence="1">Uncharacterized protein</fullName>
    </submittedName>
</protein>
<sequence>MPTVTTSEDFRRNAAAQECDDPQIVLVSITAEGLDEPLRASSDMTQRLRIDEATGEPLYGTPHGGNEYPALPYYVVLPDQPSDGSAPRARIGIKSVDQSIVRGVRETAIAPGVDIRIVQGSNLEQVEYHAPSMLLKNVKYNATSVEGELVFDHTLDEPCPPDSYSPSRYRGLL</sequence>
<dbReference type="EMBL" id="CP133659">
    <property type="protein sequence ID" value="WMW64389.1"/>
    <property type="molecule type" value="Genomic_DNA"/>
</dbReference>
<dbReference type="Proteomes" id="UP001180616">
    <property type="component" value="Chromosome"/>
</dbReference>
<keyword evidence="2" id="KW-1185">Reference proteome</keyword>
<evidence type="ECO:0000313" key="1">
    <source>
        <dbReference type="EMBL" id="WMW64389.1"/>
    </source>
</evidence>
<gene>
    <name evidence="1" type="ORF">KPS_002401</name>
</gene>
<organism evidence="1 2">
    <name type="scientific">Nitratidesulfovibrio liaohensis</name>
    <dbReference type="NCBI Taxonomy" id="2604158"/>
    <lineage>
        <taxon>Bacteria</taxon>
        <taxon>Pseudomonadati</taxon>
        <taxon>Thermodesulfobacteriota</taxon>
        <taxon>Desulfovibrionia</taxon>
        <taxon>Desulfovibrionales</taxon>
        <taxon>Desulfovibrionaceae</taxon>
        <taxon>Nitratidesulfovibrio</taxon>
    </lineage>
</organism>
<proteinExistence type="predicted"/>
<reference evidence="1" key="1">
    <citation type="submission" date="2023-09" db="EMBL/GenBank/DDBJ databases">
        <authorList>
            <consortium name="CW5 consortium"/>
            <person name="Lu C.-W."/>
        </authorList>
    </citation>
    <scope>NUCLEOTIDE SEQUENCE</scope>
    <source>
        <strain evidence="1">KPS</strain>
    </source>
</reference>
<accession>A0ABY9QY15</accession>
<evidence type="ECO:0000313" key="2">
    <source>
        <dbReference type="Proteomes" id="UP001180616"/>
    </source>
</evidence>
<name>A0ABY9QY15_9BACT</name>